<evidence type="ECO:0000313" key="9">
    <source>
        <dbReference type="Proteomes" id="UP000658127"/>
    </source>
</evidence>
<reference evidence="9" key="1">
    <citation type="journal article" date="2019" name="Int. J. Syst. Evol. Microbiol.">
        <title>The Global Catalogue of Microorganisms (GCM) 10K type strain sequencing project: providing services to taxonomists for standard genome sequencing and annotation.</title>
        <authorList>
            <consortium name="The Broad Institute Genomics Platform"/>
            <consortium name="The Broad Institute Genome Sequencing Center for Infectious Disease"/>
            <person name="Wu L."/>
            <person name="Ma J."/>
        </authorList>
    </citation>
    <scope>NUCLEOTIDE SEQUENCE [LARGE SCALE GENOMIC DNA]</scope>
    <source>
        <strain evidence="9">CGMCC 4.7329</strain>
    </source>
</reference>
<protein>
    <recommendedName>
        <fullName evidence="7">RDD domain-containing protein</fullName>
    </recommendedName>
</protein>
<evidence type="ECO:0000256" key="3">
    <source>
        <dbReference type="ARBA" id="ARBA00022692"/>
    </source>
</evidence>
<organism evidence="8 9">
    <name type="scientific">Nocardia rhizosphaerihabitans</name>
    <dbReference type="NCBI Taxonomy" id="1691570"/>
    <lineage>
        <taxon>Bacteria</taxon>
        <taxon>Bacillati</taxon>
        <taxon>Actinomycetota</taxon>
        <taxon>Actinomycetes</taxon>
        <taxon>Mycobacteriales</taxon>
        <taxon>Nocardiaceae</taxon>
        <taxon>Nocardia</taxon>
    </lineage>
</organism>
<feature type="transmembrane region" description="Helical" evidence="6">
    <location>
        <begin position="55"/>
        <end position="74"/>
    </location>
</feature>
<keyword evidence="3 6" id="KW-0812">Transmembrane</keyword>
<evidence type="ECO:0000256" key="2">
    <source>
        <dbReference type="ARBA" id="ARBA00022475"/>
    </source>
</evidence>
<dbReference type="EMBL" id="BMNE01000002">
    <property type="protein sequence ID" value="GGN73080.1"/>
    <property type="molecule type" value="Genomic_DNA"/>
</dbReference>
<evidence type="ECO:0000256" key="5">
    <source>
        <dbReference type="ARBA" id="ARBA00023136"/>
    </source>
</evidence>
<evidence type="ECO:0000313" key="8">
    <source>
        <dbReference type="EMBL" id="GGN73080.1"/>
    </source>
</evidence>
<keyword evidence="2" id="KW-1003">Cell membrane</keyword>
<feature type="transmembrane region" description="Helical" evidence="6">
    <location>
        <begin position="12"/>
        <end position="35"/>
    </location>
</feature>
<evidence type="ECO:0000256" key="1">
    <source>
        <dbReference type="ARBA" id="ARBA00004651"/>
    </source>
</evidence>
<keyword evidence="5 6" id="KW-0472">Membrane</keyword>
<sequence>MSYHDAPFFRRLAARLIDLAVCLALTFLIAVPLSLPMYLAILAVGEAHKNSVLSVGAWLCYFAAYIGLEVFLLIRRDGQTIGKGLLGLRVVPASAWARPQLALRQAAVRMLIIFLPFFLMSVSGSNPESAALNVLALLGFGTFVVSCVLAMMTANGRRAVHDLVTGTRVVRAATRKVEVKKDLLMVLPGRVDLAKRY</sequence>
<name>A0ABQ2K976_9NOCA</name>
<accession>A0ABQ2K976</accession>
<evidence type="ECO:0000256" key="4">
    <source>
        <dbReference type="ARBA" id="ARBA00022989"/>
    </source>
</evidence>
<dbReference type="InterPro" id="IPR010432">
    <property type="entry name" value="RDD"/>
</dbReference>
<gene>
    <name evidence="8" type="ORF">GCM10011610_15100</name>
</gene>
<dbReference type="Proteomes" id="UP000658127">
    <property type="component" value="Unassembled WGS sequence"/>
</dbReference>
<feature type="domain" description="RDD" evidence="7">
    <location>
        <begin position="6"/>
        <end position="165"/>
    </location>
</feature>
<keyword evidence="4 6" id="KW-1133">Transmembrane helix</keyword>
<dbReference type="Pfam" id="PF06271">
    <property type="entry name" value="RDD"/>
    <property type="match status" value="1"/>
</dbReference>
<dbReference type="InterPro" id="IPR051791">
    <property type="entry name" value="Pra-immunoreactive"/>
</dbReference>
<proteinExistence type="predicted"/>
<feature type="transmembrane region" description="Helical" evidence="6">
    <location>
        <begin position="106"/>
        <end position="124"/>
    </location>
</feature>
<keyword evidence="9" id="KW-1185">Reference proteome</keyword>
<dbReference type="PANTHER" id="PTHR36115">
    <property type="entry name" value="PROLINE-RICH ANTIGEN HOMOLOG-RELATED"/>
    <property type="match status" value="1"/>
</dbReference>
<comment type="subcellular location">
    <subcellularLocation>
        <location evidence="1">Cell membrane</location>
        <topology evidence="1">Multi-pass membrane protein</topology>
    </subcellularLocation>
</comment>
<dbReference type="RefSeq" id="WP_189025465.1">
    <property type="nucleotide sequence ID" value="NZ_BMNE01000002.1"/>
</dbReference>
<comment type="caution">
    <text evidence="8">The sequence shown here is derived from an EMBL/GenBank/DDBJ whole genome shotgun (WGS) entry which is preliminary data.</text>
</comment>
<evidence type="ECO:0000259" key="7">
    <source>
        <dbReference type="Pfam" id="PF06271"/>
    </source>
</evidence>
<feature type="transmembrane region" description="Helical" evidence="6">
    <location>
        <begin position="130"/>
        <end position="151"/>
    </location>
</feature>
<evidence type="ECO:0000256" key="6">
    <source>
        <dbReference type="SAM" id="Phobius"/>
    </source>
</evidence>